<evidence type="ECO:0000256" key="3">
    <source>
        <dbReference type="ARBA" id="ARBA00023125"/>
    </source>
</evidence>
<evidence type="ECO:0000256" key="6">
    <source>
        <dbReference type="PROSITE-ProRule" id="PRU00108"/>
    </source>
</evidence>
<evidence type="ECO:0000256" key="7">
    <source>
        <dbReference type="RuleBase" id="RU000682"/>
    </source>
</evidence>
<dbReference type="GO" id="GO:0000978">
    <property type="term" value="F:RNA polymerase II cis-regulatory region sequence-specific DNA binding"/>
    <property type="evidence" value="ECO:0007669"/>
    <property type="project" value="TreeGrafter"/>
</dbReference>
<comment type="subcellular location">
    <subcellularLocation>
        <location evidence="1 6 7">Nucleus</location>
    </subcellularLocation>
</comment>
<dbReference type="Pfam" id="PF00046">
    <property type="entry name" value="Homeodomain"/>
    <property type="match status" value="1"/>
</dbReference>
<accession>A0A0P6JXS3</accession>
<dbReference type="PRINTS" id="PR00031">
    <property type="entry name" value="HTHREPRESSR"/>
</dbReference>
<feature type="compositionally biased region" description="Acidic residues" evidence="8">
    <location>
        <begin position="398"/>
        <end position="417"/>
    </location>
</feature>
<dbReference type="GO" id="GO:0007420">
    <property type="term" value="P:brain development"/>
    <property type="evidence" value="ECO:0007669"/>
    <property type="project" value="TreeGrafter"/>
</dbReference>
<protein>
    <submittedName>
        <fullName evidence="10">Putative Homeotic protein empty spiracles</fullName>
    </submittedName>
</protein>
<feature type="compositionally biased region" description="Pro residues" evidence="8">
    <location>
        <begin position="169"/>
        <end position="185"/>
    </location>
</feature>
<dbReference type="GO" id="GO:0030182">
    <property type="term" value="P:neuron differentiation"/>
    <property type="evidence" value="ECO:0007669"/>
    <property type="project" value="TreeGrafter"/>
</dbReference>
<keyword evidence="5 6" id="KW-0539">Nucleus</keyword>
<dbReference type="OrthoDB" id="6159439at2759"/>
<feature type="region of interest" description="Disordered" evidence="8">
    <location>
        <begin position="140"/>
        <end position="191"/>
    </location>
</feature>
<keyword evidence="4 6" id="KW-0371">Homeobox</keyword>
<feature type="compositionally biased region" description="Gly residues" evidence="8">
    <location>
        <begin position="356"/>
        <end position="376"/>
    </location>
</feature>
<dbReference type="GO" id="GO:0005634">
    <property type="term" value="C:nucleus"/>
    <property type="evidence" value="ECO:0007669"/>
    <property type="project" value="UniProtKB-SubCell"/>
</dbReference>
<dbReference type="AlphaFoldDB" id="A0A0P6JXS3"/>
<dbReference type="PANTHER" id="PTHR24339:SF28">
    <property type="entry name" value="E5-RELATED"/>
    <property type="match status" value="1"/>
</dbReference>
<feature type="domain" description="Homeobox" evidence="9">
    <location>
        <begin position="274"/>
        <end position="334"/>
    </location>
</feature>
<feature type="region of interest" description="Disordered" evidence="8">
    <location>
        <begin position="95"/>
        <end position="125"/>
    </location>
</feature>
<dbReference type="InterPro" id="IPR001356">
    <property type="entry name" value="HD"/>
</dbReference>
<evidence type="ECO:0000256" key="2">
    <source>
        <dbReference type="ARBA" id="ARBA00007397"/>
    </source>
</evidence>
<dbReference type="InterPro" id="IPR009057">
    <property type="entry name" value="Homeodomain-like_sf"/>
</dbReference>
<feature type="DNA-binding region" description="Homeobox" evidence="6">
    <location>
        <begin position="276"/>
        <end position="335"/>
    </location>
</feature>
<dbReference type="PANTHER" id="PTHR24339">
    <property type="entry name" value="HOMEOBOX PROTEIN EMX-RELATED"/>
    <property type="match status" value="1"/>
</dbReference>
<evidence type="ECO:0000256" key="4">
    <source>
        <dbReference type="ARBA" id="ARBA00023155"/>
    </source>
</evidence>
<comment type="similarity">
    <text evidence="2">Belongs to the EMX homeobox family.</text>
</comment>
<proteinExistence type="inferred from homology"/>
<evidence type="ECO:0000313" key="10">
    <source>
        <dbReference type="EMBL" id="JAN90611.1"/>
    </source>
</evidence>
<evidence type="ECO:0000256" key="8">
    <source>
        <dbReference type="SAM" id="MobiDB-lite"/>
    </source>
</evidence>
<dbReference type="Gene3D" id="1.10.10.60">
    <property type="entry name" value="Homeodomain-like"/>
    <property type="match status" value="1"/>
</dbReference>
<sequence>MTILTPSTSPNSSSASGMVSVHPSPLFVNQHLHLMHFNGLSKNNNQFANMMEDKASNIRTSPITTVTSASSSSPPVVIPAKPKIGFSIDSIVGTASSSNTRPASSSSSSSSASDGSRSASPPDVALLPAATNNRLVHHESGFQSVSPRPGSSGGTPVSVRSEPGTSPISAPPPHPQMMPGWPLPHPQQQQPHAAMGPAYFEALASMRALYAQQQQQPFHPHMMMAGPPPGASNHPWWLLAQARQQQQRLLAVAAHQRFPAGPGDLAGFLLSPFRKPKRVRTAFSPSQLLKLEHAFEKNHYVVGAERKQLAQSLNLTETQVKVWFQNRRTKHKRVQQDGEDGADDPAPDGKQKQRSSGGGSSVAGNGSGSSSGGGASGKSHHHHQQEQQLMMAGHSIGDEEDDDSDMSCDIELEDSDDPMDHQQHLPRHHAHHHHQAT</sequence>
<evidence type="ECO:0000256" key="5">
    <source>
        <dbReference type="ARBA" id="ARBA00023242"/>
    </source>
</evidence>
<dbReference type="PROSITE" id="PS50071">
    <property type="entry name" value="HOMEOBOX_2"/>
    <property type="match status" value="1"/>
</dbReference>
<feature type="compositionally biased region" description="Basic residues" evidence="8">
    <location>
        <begin position="424"/>
        <end position="437"/>
    </location>
</feature>
<dbReference type="FunFam" id="1.10.10.60:FF:000081">
    <property type="entry name" value="Empty spiracles homeobox 2"/>
    <property type="match status" value="1"/>
</dbReference>
<dbReference type="SMART" id="SM00389">
    <property type="entry name" value="HOX"/>
    <property type="match status" value="1"/>
</dbReference>
<evidence type="ECO:0000259" key="9">
    <source>
        <dbReference type="PROSITE" id="PS50071"/>
    </source>
</evidence>
<feature type="compositionally biased region" description="Acidic residues" evidence="8">
    <location>
        <begin position="337"/>
        <end position="346"/>
    </location>
</feature>
<dbReference type="CDD" id="cd00086">
    <property type="entry name" value="homeodomain"/>
    <property type="match status" value="1"/>
</dbReference>
<dbReference type="InterPro" id="IPR050877">
    <property type="entry name" value="EMX-VAX-Noto_Homeobox_TFs"/>
</dbReference>
<dbReference type="EMBL" id="GDIQ01032833">
    <property type="protein sequence ID" value="JAN61904.1"/>
    <property type="molecule type" value="Transcribed_RNA"/>
</dbReference>
<dbReference type="PROSITE" id="PS00027">
    <property type="entry name" value="HOMEOBOX_1"/>
    <property type="match status" value="1"/>
</dbReference>
<dbReference type="GO" id="GO:0000981">
    <property type="term" value="F:DNA-binding transcription factor activity, RNA polymerase II-specific"/>
    <property type="evidence" value="ECO:0007669"/>
    <property type="project" value="InterPro"/>
</dbReference>
<organism evidence="10">
    <name type="scientific">Daphnia magna</name>
    <dbReference type="NCBI Taxonomy" id="35525"/>
    <lineage>
        <taxon>Eukaryota</taxon>
        <taxon>Metazoa</taxon>
        <taxon>Ecdysozoa</taxon>
        <taxon>Arthropoda</taxon>
        <taxon>Crustacea</taxon>
        <taxon>Branchiopoda</taxon>
        <taxon>Diplostraca</taxon>
        <taxon>Cladocera</taxon>
        <taxon>Anomopoda</taxon>
        <taxon>Daphniidae</taxon>
        <taxon>Daphnia</taxon>
    </lineage>
</organism>
<feature type="compositionally biased region" description="Low complexity" evidence="8">
    <location>
        <begin position="95"/>
        <end position="120"/>
    </location>
</feature>
<dbReference type="EMBL" id="GDIQ01004126">
    <property type="protein sequence ID" value="JAN90611.1"/>
    <property type="molecule type" value="Transcribed_RNA"/>
</dbReference>
<dbReference type="InterPro" id="IPR020479">
    <property type="entry name" value="HD_metazoa"/>
</dbReference>
<evidence type="ECO:0000256" key="1">
    <source>
        <dbReference type="ARBA" id="ARBA00004123"/>
    </source>
</evidence>
<dbReference type="InterPro" id="IPR017970">
    <property type="entry name" value="Homeobox_CS"/>
</dbReference>
<reference evidence="10" key="1">
    <citation type="submission" date="2015-10" db="EMBL/GenBank/DDBJ databases">
        <title>EvidentialGene: Evidence-directed Construction of Complete mRNA Transcriptomes without Genomes.</title>
        <authorList>
            <person name="Gilbert D.G."/>
        </authorList>
    </citation>
    <scope>NUCLEOTIDE SEQUENCE</scope>
</reference>
<dbReference type="SUPFAM" id="SSF46689">
    <property type="entry name" value="Homeodomain-like"/>
    <property type="match status" value="1"/>
</dbReference>
<keyword evidence="3 6" id="KW-0238">DNA-binding</keyword>
<dbReference type="InterPro" id="IPR000047">
    <property type="entry name" value="HTH_motif"/>
</dbReference>
<dbReference type="PRINTS" id="PR00024">
    <property type="entry name" value="HOMEOBOX"/>
</dbReference>
<feature type="region of interest" description="Disordered" evidence="8">
    <location>
        <begin position="327"/>
        <end position="437"/>
    </location>
</feature>
<name>A0A0P6JXS3_9CRUS</name>